<name>A0A0L0HNK8_SPIPD</name>
<dbReference type="FunCoup" id="A0A0L0HNK8">
    <property type="interactions" value="149"/>
</dbReference>
<dbReference type="EMBL" id="KQ257452">
    <property type="protein sequence ID" value="KND03016.1"/>
    <property type="molecule type" value="Genomic_DNA"/>
</dbReference>
<sequence>MADNKQKRLAFAICDYLQESIKNGTIKQDDAEGVEVAIQCIGEAFEIDLSDKDQQTQFSIKPANLPKIFDVFLATQKASQQKAAPSPVPAAKAVDVKAKAEELKVAGNKEMAAKKYADAIDLYSQAIELDGENAVFYSNRAAAYSQVSKFEEAVADAKRAVEVDPGYSKAYSRMGQAYFCLGKYREAKEACEEGLKLDPANTSMQQTLNAAEQKLNADTPVRSTGAAPRPGAGFDFASMMSNPNFMQMASQMMSNPAISQMMSNPAFTQMAQQVMSNPEALQNIMSDPNMARMANDMMDGGNLPGQEP</sequence>
<dbReference type="Gene3D" id="1.20.5.420">
    <property type="entry name" value="Immunoglobulin FC, subunit C"/>
    <property type="match status" value="1"/>
</dbReference>
<evidence type="ECO:0000313" key="8">
    <source>
        <dbReference type="EMBL" id="KND03016.1"/>
    </source>
</evidence>
<dbReference type="Pfam" id="PF00515">
    <property type="entry name" value="TPR_1"/>
    <property type="match status" value="1"/>
</dbReference>
<dbReference type="GO" id="GO:0072380">
    <property type="term" value="C:TRC complex"/>
    <property type="evidence" value="ECO:0007669"/>
    <property type="project" value="TreeGrafter"/>
</dbReference>
<reference evidence="8 9" key="1">
    <citation type="submission" date="2009-08" db="EMBL/GenBank/DDBJ databases">
        <title>The Genome Sequence of Spizellomyces punctatus strain DAOM BR117.</title>
        <authorList>
            <consortium name="The Broad Institute Genome Sequencing Platform"/>
            <person name="Russ C."/>
            <person name="Cuomo C."/>
            <person name="Shea T."/>
            <person name="Young S.K."/>
            <person name="Zeng Q."/>
            <person name="Koehrsen M."/>
            <person name="Haas B."/>
            <person name="Borodovsky M."/>
            <person name="Guigo R."/>
            <person name="Alvarado L."/>
            <person name="Berlin A."/>
            <person name="Bochicchio J."/>
            <person name="Borenstein D."/>
            <person name="Chapman S."/>
            <person name="Chen Z."/>
            <person name="Engels R."/>
            <person name="Freedman E."/>
            <person name="Gellesch M."/>
            <person name="Goldberg J."/>
            <person name="Griggs A."/>
            <person name="Gujja S."/>
            <person name="Heiman D."/>
            <person name="Hepburn T."/>
            <person name="Howarth C."/>
            <person name="Jen D."/>
            <person name="Larson L."/>
            <person name="Lewis B."/>
            <person name="Mehta T."/>
            <person name="Park D."/>
            <person name="Pearson M."/>
            <person name="Roberts A."/>
            <person name="Saif S."/>
            <person name="Shenoy N."/>
            <person name="Sisk P."/>
            <person name="Stolte C."/>
            <person name="Sykes S."/>
            <person name="Thomson T."/>
            <person name="Walk T."/>
            <person name="White J."/>
            <person name="Yandava C."/>
            <person name="Burger G."/>
            <person name="Gray M.W."/>
            <person name="Holland P.W.H."/>
            <person name="King N."/>
            <person name="Lang F.B.F."/>
            <person name="Roger A.J."/>
            <person name="Ruiz-Trillo I."/>
            <person name="Lander E."/>
            <person name="Nusbaum C."/>
        </authorList>
    </citation>
    <scope>NUCLEOTIDE SEQUENCE [LARGE SCALE GENOMIC DNA]</scope>
    <source>
        <strain evidence="8 9">DAOM BR117</strain>
    </source>
</reference>
<dbReference type="InterPro" id="IPR011990">
    <property type="entry name" value="TPR-like_helical_dom_sf"/>
</dbReference>
<dbReference type="Proteomes" id="UP000053201">
    <property type="component" value="Unassembled WGS sequence"/>
</dbReference>
<dbReference type="SUPFAM" id="SSF48452">
    <property type="entry name" value="TPR-like"/>
    <property type="match status" value="1"/>
</dbReference>
<dbReference type="FunFam" id="1.20.5.420:FF:000005">
    <property type="entry name" value="Hsc70 cochaperone (SGT), putative"/>
    <property type="match status" value="1"/>
</dbReference>
<feature type="domain" description="SGTA homodimerisation" evidence="7">
    <location>
        <begin position="6"/>
        <end position="70"/>
    </location>
</feature>
<gene>
    <name evidence="8" type="ORF">SPPG_02087</name>
</gene>
<dbReference type="AlphaFoldDB" id="A0A0L0HNK8"/>
<keyword evidence="4" id="KW-0677">Repeat</keyword>
<dbReference type="InParanoid" id="A0A0L0HNK8"/>
<evidence type="ECO:0000256" key="4">
    <source>
        <dbReference type="ARBA" id="ARBA00022737"/>
    </source>
</evidence>
<dbReference type="FunFam" id="1.25.40.10:FF:000020">
    <property type="entry name" value="Stress-induced phosphoprotein 1"/>
    <property type="match status" value="1"/>
</dbReference>
<dbReference type="Pfam" id="PF16546">
    <property type="entry name" value="SGTA_dimer"/>
    <property type="match status" value="1"/>
</dbReference>
<dbReference type="GO" id="GO:0016020">
    <property type="term" value="C:membrane"/>
    <property type="evidence" value="ECO:0007669"/>
    <property type="project" value="TreeGrafter"/>
</dbReference>
<dbReference type="GO" id="GO:0060090">
    <property type="term" value="F:molecular adaptor activity"/>
    <property type="evidence" value="ECO:0007669"/>
    <property type="project" value="TreeGrafter"/>
</dbReference>
<feature type="repeat" description="TPR" evidence="6">
    <location>
        <begin position="168"/>
        <end position="201"/>
    </location>
</feature>
<dbReference type="InterPro" id="IPR032374">
    <property type="entry name" value="SGTA_dimer"/>
</dbReference>
<keyword evidence="9" id="KW-1185">Reference proteome</keyword>
<keyword evidence="5 6" id="KW-0802">TPR repeat</keyword>
<proteinExistence type="inferred from homology"/>
<evidence type="ECO:0000313" key="9">
    <source>
        <dbReference type="Proteomes" id="UP000053201"/>
    </source>
</evidence>
<evidence type="ECO:0000256" key="2">
    <source>
        <dbReference type="ARBA" id="ARBA00008175"/>
    </source>
</evidence>
<dbReference type="OMA" id="DMARNMM"/>
<feature type="repeat" description="TPR" evidence="6">
    <location>
        <begin position="100"/>
        <end position="133"/>
    </location>
</feature>
<keyword evidence="3" id="KW-0963">Cytoplasm</keyword>
<comment type="similarity">
    <text evidence="2">Belongs to the SGT family.</text>
</comment>
<dbReference type="GeneID" id="27685704"/>
<dbReference type="VEuPathDB" id="FungiDB:SPPG_02087"/>
<dbReference type="Gene3D" id="1.25.40.10">
    <property type="entry name" value="Tetratricopeptide repeat domain"/>
    <property type="match status" value="1"/>
</dbReference>
<comment type="subcellular location">
    <subcellularLocation>
        <location evidence="1">Cytoplasm</location>
    </subcellularLocation>
</comment>
<dbReference type="Gene3D" id="1.10.260.100">
    <property type="match status" value="1"/>
</dbReference>
<dbReference type="RefSeq" id="XP_016611055.1">
    <property type="nucleotide sequence ID" value="XM_016750388.1"/>
</dbReference>
<dbReference type="PANTHER" id="PTHR45831">
    <property type="entry name" value="LD24721P"/>
    <property type="match status" value="1"/>
</dbReference>
<dbReference type="STRING" id="645134.A0A0L0HNK8"/>
<evidence type="ECO:0000256" key="3">
    <source>
        <dbReference type="ARBA" id="ARBA00022490"/>
    </source>
</evidence>
<accession>A0A0L0HNK8</accession>
<dbReference type="GO" id="GO:0006620">
    <property type="term" value="P:post-translational protein targeting to endoplasmic reticulum membrane"/>
    <property type="evidence" value="ECO:0007669"/>
    <property type="project" value="TreeGrafter"/>
</dbReference>
<evidence type="ECO:0000256" key="1">
    <source>
        <dbReference type="ARBA" id="ARBA00004496"/>
    </source>
</evidence>
<evidence type="ECO:0000256" key="6">
    <source>
        <dbReference type="PROSITE-ProRule" id="PRU00339"/>
    </source>
</evidence>
<organism evidence="8 9">
    <name type="scientific">Spizellomyces punctatus (strain DAOM BR117)</name>
    <dbReference type="NCBI Taxonomy" id="645134"/>
    <lineage>
        <taxon>Eukaryota</taxon>
        <taxon>Fungi</taxon>
        <taxon>Fungi incertae sedis</taxon>
        <taxon>Chytridiomycota</taxon>
        <taxon>Chytridiomycota incertae sedis</taxon>
        <taxon>Chytridiomycetes</taxon>
        <taxon>Spizellomycetales</taxon>
        <taxon>Spizellomycetaceae</taxon>
        <taxon>Spizellomyces</taxon>
    </lineage>
</organism>
<dbReference type="InterPro" id="IPR047150">
    <property type="entry name" value="SGT"/>
</dbReference>
<evidence type="ECO:0000256" key="5">
    <source>
        <dbReference type="ARBA" id="ARBA00022803"/>
    </source>
</evidence>
<dbReference type="eggNOG" id="KOG0553">
    <property type="taxonomic scope" value="Eukaryota"/>
</dbReference>
<dbReference type="Pfam" id="PF13414">
    <property type="entry name" value="TPR_11"/>
    <property type="match status" value="1"/>
</dbReference>
<dbReference type="InterPro" id="IPR019734">
    <property type="entry name" value="TPR_rpt"/>
</dbReference>
<protein>
    <recommendedName>
        <fullName evidence="7">SGTA homodimerisation domain-containing protein</fullName>
    </recommendedName>
</protein>
<dbReference type="OrthoDB" id="2335338at2759"/>
<dbReference type="PROSITE" id="PS50005">
    <property type="entry name" value="TPR"/>
    <property type="match status" value="3"/>
</dbReference>
<dbReference type="PANTHER" id="PTHR45831:SF2">
    <property type="entry name" value="LD24721P"/>
    <property type="match status" value="1"/>
</dbReference>
<dbReference type="SMART" id="SM00028">
    <property type="entry name" value="TPR"/>
    <property type="match status" value="3"/>
</dbReference>
<evidence type="ECO:0000259" key="7">
    <source>
        <dbReference type="Pfam" id="PF16546"/>
    </source>
</evidence>
<dbReference type="PROSITE" id="PS50293">
    <property type="entry name" value="TPR_REGION"/>
    <property type="match status" value="1"/>
</dbReference>
<feature type="repeat" description="TPR" evidence="6">
    <location>
        <begin position="134"/>
        <end position="167"/>
    </location>
</feature>